<dbReference type="PANTHER" id="PTHR47326">
    <property type="entry name" value="TRANSPOSABLE ELEMENT TC3 TRANSPOSASE-LIKE PROTEIN"/>
    <property type="match status" value="1"/>
</dbReference>
<evidence type="ECO:0000313" key="2">
    <source>
        <dbReference type="Proteomes" id="UP000677054"/>
    </source>
</evidence>
<reference evidence="1" key="1">
    <citation type="submission" date="2020-11" db="EMBL/GenBank/DDBJ databases">
        <authorList>
            <person name="Tran Van P."/>
        </authorList>
    </citation>
    <scope>NUCLEOTIDE SEQUENCE</scope>
</reference>
<accession>A0A7R9A9I0</accession>
<evidence type="ECO:0008006" key="3">
    <source>
        <dbReference type="Google" id="ProtNLM"/>
    </source>
</evidence>
<dbReference type="InterPro" id="IPR036397">
    <property type="entry name" value="RNaseH_sf"/>
</dbReference>
<dbReference type="Proteomes" id="UP000677054">
    <property type="component" value="Unassembled WGS sequence"/>
</dbReference>
<proteinExistence type="predicted"/>
<dbReference type="EMBL" id="CAJPEV010002585">
    <property type="protein sequence ID" value="CAG0897384.1"/>
    <property type="molecule type" value="Genomic_DNA"/>
</dbReference>
<dbReference type="SUPFAM" id="SSF56281">
    <property type="entry name" value="Metallo-hydrolase/oxidoreductase"/>
    <property type="match status" value="1"/>
</dbReference>
<dbReference type="AlphaFoldDB" id="A0A7R9A9I0"/>
<organism evidence="1">
    <name type="scientific">Darwinula stevensoni</name>
    <dbReference type="NCBI Taxonomy" id="69355"/>
    <lineage>
        <taxon>Eukaryota</taxon>
        <taxon>Metazoa</taxon>
        <taxon>Ecdysozoa</taxon>
        <taxon>Arthropoda</taxon>
        <taxon>Crustacea</taxon>
        <taxon>Oligostraca</taxon>
        <taxon>Ostracoda</taxon>
        <taxon>Podocopa</taxon>
        <taxon>Podocopida</taxon>
        <taxon>Darwinulocopina</taxon>
        <taxon>Darwinuloidea</taxon>
        <taxon>Darwinulidae</taxon>
        <taxon>Darwinula</taxon>
    </lineage>
</organism>
<name>A0A7R9A9I0_9CRUS</name>
<evidence type="ECO:0000313" key="1">
    <source>
        <dbReference type="EMBL" id="CAD7249962.1"/>
    </source>
</evidence>
<dbReference type="EMBL" id="LR902102">
    <property type="protein sequence ID" value="CAD7249962.1"/>
    <property type="molecule type" value="Genomic_DNA"/>
</dbReference>
<dbReference type="PANTHER" id="PTHR47326:SF1">
    <property type="entry name" value="HTH PSQ-TYPE DOMAIN-CONTAINING PROTEIN"/>
    <property type="match status" value="1"/>
</dbReference>
<gene>
    <name evidence="1" type="ORF">DSTB1V02_LOCUS9747</name>
</gene>
<keyword evidence="2" id="KW-1185">Reference proteome</keyword>
<sequence length="351" mass="40033">MLALPFVTENPGFRSAVYAVEPTLQMGRLFMEEIQEYLEGSNDKDGSWKDFVHLLPLPFNQMGFQPIMAHCLTLCERSQLASCYKVRQSMVQVQGWWRNVHGPRASVDAKTIRNCHSKLMNTGSVVDTRKSGRPSTSRHYRRKTDRRMEYGEIMLAWFADWPQLFNNIVWSDEAVFHVGGFVNRHSCHYWAREDPGATVEKMQNRPKVTVWCSLTSNQVVDPFLIRDTADNFYHSTVGKGKHGWEAGGLDPQLAKDLKMCQVKLGIQVATISALLDALPQKLGEDLMGSMVAGMNKKPTFYPWGPLDITSLESEDIVIQIVEKRMHICEDDARLDLRAKLKRIITSSRNKI</sequence>
<protein>
    <recommendedName>
        <fullName evidence="3">Transposase</fullName>
    </recommendedName>
</protein>
<dbReference type="Gene3D" id="3.30.420.10">
    <property type="entry name" value="Ribonuclease H-like superfamily/Ribonuclease H"/>
    <property type="match status" value="1"/>
</dbReference>
<dbReference type="OrthoDB" id="10045385at2759"/>
<dbReference type="InterPro" id="IPR036866">
    <property type="entry name" value="RibonucZ/Hydroxyglut_hydro"/>
</dbReference>
<dbReference type="GO" id="GO:0003676">
    <property type="term" value="F:nucleic acid binding"/>
    <property type="evidence" value="ECO:0007669"/>
    <property type="project" value="InterPro"/>
</dbReference>